<comment type="caution">
    <text evidence="6">The sequence shown here is derived from an EMBL/GenBank/DDBJ whole genome shotgun (WGS) entry which is preliminary data.</text>
</comment>
<dbReference type="GO" id="GO:0008270">
    <property type="term" value="F:zinc ion binding"/>
    <property type="evidence" value="ECO:0007669"/>
    <property type="project" value="InterPro"/>
</dbReference>
<dbReference type="InterPro" id="IPR020843">
    <property type="entry name" value="ER"/>
</dbReference>
<dbReference type="InterPro" id="IPR013149">
    <property type="entry name" value="ADH-like_C"/>
</dbReference>
<evidence type="ECO:0000256" key="3">
    <source>
        <dbReference type="ARBA" id="ARBA00023002"/>
    </source>
</evidence>
<keyword evidence="7" id="KW-1185">Reference proteome</keyword>
<gene>
    <name evidence="6" type="primary">yjmD</name>
    <name evidence="6" type="ORF">MHA01_19660</name>
</gene>
<dbReference type="Gene3D" id="3.90.180.10">
    <property type="entry name" value="Medium-chain alcohol dehydrogenases, catalytic domain"/>
    <property type="match status" value="1"/>
</dbReference>
<evidence type="ECO:0000259" key="5">
    <source>
        <dbReference type="SMART" id="SM00829"/>
    </source>
</evidence>
<accession>A0A510Y8P9</accession>
<dbReference type="InterPro" id="IPR036291">
    <property type="entry name" value="NAD(P)-bd_dom_sf"/>
</dbReference>
<dbReference type="SUPFAM" id="SSF51735">
    <property type="entry name" value="NAD(P)-binding Rossmann-fold domains"/>
    <property type="match status" value="1"/>
</dbReference>
<proteinExistence type="inferred from homology"/>
<organism evidence="6 7">
    <name type="scientific">Marinococcus halophilus</name>
    <dbReference type="NCBI Taxonomy" id="1371"/>
    <lineage>
        <taxon>Bacteria</taxon>
        <taxon>Bacillati</taxon>
        <taxon>Bacillota</taxon>
        <taxon>Bacilli</taxon>
        <taxon>Bacillales</taxon>
        <taxon>Bacillaceae</taxon>
        <taxon>Marinococcus</taxon>
    </lineage>
</organism>
<dbReference type="Pfam" id="PF08240">
    <property type="entry name" value="ADH_N"/>
    <property type="match status" value="1"/>
</dbReference>
<dbReference type="InterPro" id="IPR013154">
    <property type="entry name" value="ADH-like_N"/>
</dbReference>
<dbReference type="EMBL" id="BJUN01000010">
    <property type="protein sequence ID" value="GEK59061.1"/>
    <property type="molecule type" value="Genomic_DNA"/>
</dbReference>
<dbReference type="PROSITE" id="PS00059">
    <property type="entry name" value="ADH_ZINC"/>
    <property type="match status" value="1"/>
</dbReference>
<dbReference type="GO" id="GO:0016491">
    <property type="term" value="F:oxidoreductase activity"/>
    <property type="evidence" value="ECO:0007669"/>
    <property type="project" value="UniProtKB-KW"/>
</dbReference>
<dbReference type="AlphaFoldDB" id="A0A510Y8P9"/>
<evidence type="ECO:0000313" key="6">
    <source>
        <dbReference type="EMBL" id="GEK59061.1"/>
    </source>
</evidence>
<dbReference type="PANTHER" id="PTHR43401:SF2">
    <property type="entry name" value="L-THREONINE 3-DEHYDROGENASE"/>
    <property type="match status" value="1"/>
</dbReference>
<keyword evidence="3" id="KW-0560">Oxidoreductase</keyword>
<dbReference type="Proteomes" id="UP000321051">
    <property type="component" value="Unassembled WGS sequence"/>
</dbReference>
<dbReference type="STRING" id="1371.GCA_900166605_01638"/>
<dbReference type="InterPro" id="IPR002328">
    <property type="entry name" value="ADH_Zn_CS"/>
</dbReference>
<dbReference type="CDD" id="cd08261">
    <property type="entry name" value="Zn_ADH7"/>
    <property type="match status" value="1"/>
</dbReference>
<dbReference type="Pfam" id="PF00107">
    <property type="entry name" value="ADH_zinc_N"/>
    <property type="match status" value="1"/>
</dbReference>
<reference evidence="6 7" key="1">
    <citation type="submission" date="2019-07" db="EMBL/GenBank/DDBJ databases">
        <title>Whole genome shotgun sequence of Marinococcus halophilus NBRC 102359.</title>
        <authorList>
            <person name="Hosoyama A."/>
            <person name="Uohara A."/>
            <person name="Ohji S."/>
            <person name="Ichikawa N."/>
        </authorList>
    </citation>
    <scope>NUCLEOTIDE SEQUENCE [LARGE SCALE GENOMIC DNA]</scope>
    <source>
        <strain evidence="6 7">NBRC 102359</strain>
    </source>
</reference>
<dbReference type="OrthoDB" id="9770238at2"/>
<evidence type="ECO:0000256" key="4">
    <source>
        <dbReference type="RuleBase" id="RU361277"/>
    </source>
</evidence>
<dbReference type="PANTHER" id="PTHR43401">
    <property type="entry name" value="L-THREONINE 3-DEHYDROGENASE"/>
    <property type="match status" value="1"/>
</dbReference>
<dbReference type="RefSeq" id="WP_079475455.1">
    <property type="nucleotide sequence ID" value="NZ_BJUN01000010.1"/>
</dbReference>
<keyword evidence="1 4" id="KW-0479">Metal-binding</keyword>
<sequence length="340" mass="36981">MKAIQVSEPGQLNVIEIEKPRIENEHEVLVKVHAAGICGSDMHIYHGSNPFTVYPRIIGHEVAGEVAEIGESVHSLQVGDKVSLEPIQSCGECYACKQGQPNVCENLEVYGVHRDGGMREFMSAPEKNWHKLDEETSWNEAVLTEPLTIGAQATARGGVKEGDTVLITGAGPTGISCLLVAKLKKARVIMTDLNDERLNYASSIGADVTINPGNEPDVFDRVSQETNGMMANVVIDAVGTEKTFEQAVSMASIAGRVVTLGFNKAPSSLTSLDITKKELMIVGSRLQSNKFPEIIEYINQGKLDVESMVSHRFNFQDVQQAFEQLESAPNEVRKAVLAFG</sequence>
<keyword evidence="2 4" id="KW-0862">Zinc</keyword>
<feature type="domain" description="Enoyl reductase (ER)" evidence="5">
    <location>
        <begin position="10"/>
        <end position="337"/>
    </location>
</feature>
<dbReference type="Gene3D" id="3.40.50.720">
    <property type="entry name" value="NAD(P)-binding Rossmann-like Domain"/>
    <property type="match status" value="1"/>
</dbReference>
<name>A0A510Y8P9_MARHA</name>
<dbReference type="SUPFAM" id="SSF50129">
    <property type="entry name" value="GroES-like"/>
    <property type="match status" value="1"/>
</dbReference>
<dbReference type="SMART" id="SM00829">
    <property type="entry name" value="PKS_ER"/>
    <property type="match status" value="1"/>
</dbReference>
<evidence type="ECO:0000313" key="7">
    <source>
        <dbReference type="Proteomes" id="UP000321051"/>
    </source>
</evidence>
<comment type="similarity">
    <text evidence="4">Belongs to the zinc-containing alcohol dehydrogenase family.</text>
</comment>
<evidence type="ECO:0000256" key="1">
    <source>
        <dbReference type="ARBA" id="ARBA00022723"/>
    </source>
</evidence>
<dbReference type="InterPro" id="IPR011032">
    <property type="entry name" value="GroES-like_sf"/>
</dbReference>
<dbReference type="InterPro" id="IPR050129">
    <property type="entry name" value="Zn_alcohol_dh"/>
</dbReference>
<comment type="cofactor">
    <cofactor evidence="4">
        <name>Zn(2+)</name>
        <dbReference type="ChEBI" id="CHEBI:29105"/>
    </cofactor>
</comment>
<protein>
    <submittedName>
        <fullName evidence="6">Putative zinc-type alcohol dehydrogenase-like protein YjmD</fullName>
    </submittedName>
</protein>
<evidence type="ECO:0000256" key="2">
    <source>
        <dbReference type="ARBA" id="ARBA00022833"/>
    </source>
</evidence>